<evidence type="ECO:0000313" key="3">
    <source>
        <dbReference type="Proteomes" id="UP000317650"/>
    </source>
</evidence>
<dbReference type="PANTHER" id="PTHR33052">
    <property type="entry name" value="DUF4228 DOMAIN PROTEIN-RELATED"/>
    <property type="match status" value="1"/>
</dbReference>
<dbReference type="Proteomes" id="UP000317650">
    <property type="component" value="Chromosome 9"/>
</dbReference>
<accession>A0A4S8II29</accession>
<feature type="region of interest" description="Disordered" evidence="1">
    <location>
        <begin position="150"/>
        <end position="184"/>
    </location>
</feature>
<comment type="caution">
    <text evidence="2">The sequence shown here is derived from an EMBL/GenBank/DDBJ whole genome shotgun (WGS) entry which is preliminary data.</text>
</comment>
<evidence type="ECO:0008006" key="4">
    <source>
        <dbReference type="Google" id="ProtNLM"/>
    </source>
</evidence>
<sequence length="184" mass="20389">MGSCFSFAFASTAETPSPVTAKVITLDGSLSEYSTEVKVYEVVGRHHPSCFICSSDELYCNTYIPALGSKESLQLGQLYFILPVSKLEYPLSGSDMAALAVKASMALRPLASRHRDHGRRTVQVMPIAAELAGLDALEDNGDDYRWRSLEKKKTMPKRSASNRAKFGQRRRGMERMSTIEEDAE</sequence>
<dbReference type="Pfam" id="PF14009">
    <property type="entry name" value="PADRE"/>
    <property type="match status" value="1"/>
</dbReference>
<organism evidence="2 3">
    <name type="scientific">Musa balbisiana</name>
    <name type="common">Banana</name>
    <dbReference type="NCBI Taxonomy" id="52838"/>
    <lineage>
        <taxon>Eukaryota</taxon>
        <taxon>Viridiplantae</taxon>
        <taxon>Streptophyta</taxon>
        <taxon>Embryophyta</taxon>
        <taxon>Tracheophyta</taxon>
        <taxon>Spermatophyta</taxon>
        <taxon>Magnoliopsida</taxon>
        <taxon>Liliopsida</taxon>
        <taxon>Zingiberales</taxon>
        <taxon>Musaceae</taxon>
        <taxon>Musa</taxon>
    </lineage>
</organism>
<dbReference type="InterPro" id="IPR025322">
    <property type="entry name" value="PADRE_dom"/>
</dbReference>
<dbReference type="AlphaFoldDB" id="A0A4S8II29"/>
<dbReference type="STRING" id="52838.A0A4S8II29"/>
<dbReference type="EMBL" id="PYDT01000010">
    <property type="protein sequence ID" value="THU47042.1"/>
    <property type="molecule type" value="Genomic_DNA"/>
</dbReference>
<name>A0A4S8II29_MUSBA</name>
<gene>
    <name evidence="2" type="ORF">C4D60_Mb09t11320</name>
</gene>
<proteinExistence type="predicted"/>
<protein>
    <recommendedName>
        <fullName evidence="4">DUF4228 domain-containing protein</fullName>
    </recommendedName>
</protein>
<reference evidence="2 3" key="1">
    <citation type="journal article" date="2019" name="Nat. Plants">
        <title>Genome sequencing of Musa balbisiana reveals subgenome evolution and function divergence in polyploid bananas.</title>
        <authorList>
            <person name="Yao X."/>
        </authorList>
    </citation>
    <scope>NUCLEOTIDE SEQUENCE [LARGE SCALE GENOMIC DNA]</scope>
    <source>
        <strain evidence="3">cv. DH-PKW</strain>
        <tissue evidence="2">Leaves</tissue>
    </source>
</reference>
<evidence type="ECO:0000256" key="1">
    <source>
        <dbReference type="SAM" id="MobiDB-lite"/>
    </source>
</evidence>
<keyword evidence="3" id="KW-1185">Reference proteome</keyword>
<evidence type="ECO:0000313" key="2">
    <source>
        <dbReference type="EMBL" id="THU47042.1"/>
    </source>
</evidence>